<dbReference type="AlphaFoldDB" id="A0A9N9NZW0"/>
<proteinExistence type="predicted"/>
<feature type="coiled-coil region" evidence="1">
    <location>
        <begin position="98"/>
        <end position="132"/>
    </location>
</feature>
<reference evidence="2" key="1">
    <citation type="submission" date="2021-06" db="EMBL/GenBank/DDBJ databases">
        <authorList>
            <person name="Kallberg Y."/>
            <person name="Tangrot J."/>
            <person name="Rosling A."/>
        </authorList>
    </citation>
    <scope>NUCLEOTIDE SEQUENCE</scope>
    <source>
        <strain evidence="2">MA453B</strain>
    </source>
</reference>
<accession>A0A9N9NZW0</accession>
<dbReference type="EMBL" id="CAJVPY010020384">
    <property type="protein sequence ID" value="CAG8775350.1"/>
    <property type="molecule type" value="Genomic_DNA"/>
</dbReference>
<organism evidence="2 3">
    <name type="scientific">Dentiscutata erythropus</name>
    <dbReference type="NCBI Taxonomy" id="1348616"/>
    <lineage>
        <taxon>Eukaryota</taxon>
        <taxon>Fungi</taxon>
        <taxon>Fungi incertae sedis</taxon>
        <taxon>Mucoromycota</taxon>
        <taxon>Glomeromycotina</taxon>
        <taxon>Glomeromycetes</taxon>
        <taxon>Diversisporales</taxon>
        <taxon>Gigasporaceae</taxon>
        <taxon>Dentiscutata</taxon>
    </lineage>
</organism>
<evidence type="ECO:0000256" key="1">
    <source>
        <dbReference type="SAM" id="Coils"/>
    </source>
</evidence>
<name>A0A9N9NZW0_9GLOM</name>
<keyword evidence="3" id="KW-1185">Reference proteome</keyword>
<evidence type="ECO:0000313" key="2">
    <source>
        <dbReference type="EMBL" id="CAG8775350.1"/>
    </source>
</evidence>
<gene>
    <name evidence="2" type="ORF">DERYTH_LOCUS19104</name>
</gene>
<evidence type="ECO:0000313" key="3">
    <source>
        <dbReference type="Proteomes" id="UP000789405"/>
    </source>
</evidence>
<protein>
    <submittedName>
        <fullName evidence="2">6727_t:CDS:1</fullName>
    </submittedName>
</protein>
<dbReference type="Proteomes" id="UP000789405">
    <property type="component" value="Unassembled WGS sequence"/>
</dbReference>
<sequence>MIDLCCKKMTTDEKNKKNKIDVTKTPKNLMRIELIIVKNKIIKIFILLQAFYREINADNDNEADNKSMDKDLINMEELKDIYNNIDELKGIYNDIDELKDIEELKIKYVKMIKKLKSENEKLAKYIDNEIAEYIRNKMKSLKQTSEDDEENVSIKIDE</sequence>
<comment type="caution">
    <text evidence="2">The sequence shown here is derived from an EMBL/GenBank/DDBJ whole genome shotgun (WGS) entry which is preliminary data.</text>
</comment>
<keyword evidence="1" id="KW-0175">Coiled coil</keyword>